<feature type="chain" id="PRO_5042465520" evidence="6">
    <location>
        <begin position="24"/>
        <end position="74"/>
    </location>
</feature>
<dbReference type="InterPro" id="IPR010920">
    <property type="entry name" value="LSM_dom_sf"/>
</dbReference>
<dbReference type="PANTHER" id="PTHR37011">
    <property type="entry name" value="POT FAMILY PEPTIDE TRANSPORT PROTEIN-RELATED"/>
    <property type="match status" value="1"/>
</dbReference>
<evidence type="ECO:0000256" key="3">
    <source>
        <dbReference type="ARBA" id="ARBA00023136"/>
    </source>
</evidence>
<evidence type="ECO:0000256" key="4">
    <source>
        <dbReference type="ARBA" id="ARBA00023139"/>
    </source>
</evidence>
<keyword evidence="4" id="KW-0564">Palmitate</keyword>
<name>A0AAJ5UBK7_9GAMM</name>
<keyword evidence="9" id="KW-1185">Reference proteome</keyword>
<evidence type="ECO:0000259" key="7">
    <source>
        <dbReference type="Pfam" id="PF06004"/>
    </source>
</evidence>
<dbReference type="SUPFAM" id="SSF50182">
    <property type="entry name" value="Sm-like ribonucleoproteins"/>
    <property type="match status" value="1"/>
</dbReference>
<dbReference type="InterPro" id="IPR047807">
    <property type="entry name" value="YgdI/YgdR-like_SH3-like"/>
</dbReference>
<dbReference type="RefSeq" id="WP_120452759.1">
    <property type="nucleotide sequence ID" value="NZ_CP104758.1"/>
</dbReference>
<dbReference type="Pfam" id="PF06004">
    <property type="entry name" value="DUF903"/>
    <property type="match status" value="1"/>
</dbReference>
<organism evidence="8 9">
    <name type="scientific">Pantoea piersonii</name>
    <dbReference type="NCBI Taxonomy" id="2364647"/>
    <lineage>
        <taxon>Bacteria</taxon>
        <taxon>Pseudomonadati</taxon>
        <taxon>Pseudomonadota</taxon>
        <taxon>Gammaproteobacteria</taxon>
        <taxon>Enterobacterales</taxon>
        <taxon>Erwiniaceae</taxon>
        <taxon>Pantoea</taxon>
    </lineage>
</organism>
<dbReference type="InterPro" id="IPR010305">
    <property type="entry name" value="YgdI/YgdR-like"/>
</dbReference>
<sequence>MFIKKASASIIILAAVSMLSACAGHYIISTNDGHMINTNGKPVIDKETGMISYEDVGGNMHQLQKQNVKEIVKQ</sequence>
<evidence type="ECO:0000256" key="5">
    <source>
        <dbReference type="ARBA" id="ARBA00023288"/>
    </source>
</evidence>
<dbReference type="NCBIfam" id="NF033216">
    <property type="entry name" value="lipo_YgdI_YgdR"/>
    <property type="match status" value="1"/>
</dbReference>
<keyword evidence="2 6" id="KW-0732">Signal</keyword>
<feature type="signal peptide" evidence="6">
    <location>
        <begin position="1"/>
        <end position="23"/>
    </location>
</feature>
<keyword evidence="1" id="KW-1003">Cell membrane</keyword>
<dbReference type="AlphaFoldDB" id="A0AAJ5UBK7"/>
<gene>
    <name evidence="8" type="ORF">N5580_08615</name>
</gene>
<dbReference type="PANTHER" id="PTHR37011:SF1">
    <property type="entry name" value="POT FAMILY PEPTIDE TRANSPORT PROTEIN"/>
    <property type="match status" value="1"/>
</dbReference>
<evidence type="ECO:0000313" key="8">
    <source>
        <dbReference type="EMBL" id="WBG92558.1"/>
    </source>
</evidence>
<keyword evidence="5 8" id="KW-0449">Lipoprotein</keyword>
<evidence type="ECO:0000313" key="9">
    <source>
        <dbReference type="Proteomes" id="UP001211544"/>
    </source>
</evidence>
<dbReference type="Gene3D" id="2.30.30.100">
    <property type="match status" value="1"/>
</dbReference>
<dbReference type="KEGG" id="kpie:N5580_08615"/>
<evidence type="ECO:0000256" key="6">
    <source>
        <dbReference type="SAM" id="SignalP"/>
    </source>
</evidence>
<feature type="domain" description="Lipoprotein YgdI/YgdR-like SH3-like" evidence="7">
    <location>
        <begin position="26"/>
        <end position="72"/>
    </location>
</feature>
<dbReference type="PROSITE" id="PS51257">
    <property type="entry name" value="PROKAR_LIPOPROTEIN"/>
    <property type="match status" value="1"/>
</dbReference>
<proteinExistence type="predicted"/>
<evidence type="ECO:0000256" key="2">
    <source>
        <dbReference type="ARBA" id="ARBA00022729"/>
    </source>
</evidence>
<protein>
    <submittedName>
        <fullName evidence="8">YgdI/YgdR family lipoprotein</fullName>
    </submittedName>
</protein>
<reference evidence="8 9" key="1">
    <citation type="journal article" date="2022" name="J Glob Antimicrob Resist">
        <title>First complete genome of a multidrug resistant strain of the novel human pathogen Kalamiella piersonii (GABEKP28) identified in human saliva.</title>
        <authorList>
            <person name="McDonagh F."/>
            <person name="Singh N.K."/>
            <person name="Venkateswaran K."/>
            <person name="Lonappan A.M."/>
            <person name="Hallahan B."/>
            <person name="Tuohy A."/>
            <person name="Burke L."/>
            <person name="Kovarova A."/>
            <person name="Miliotis G."/>
        </authorList>
    </citation>
    <scope>NUCLEOTIDE SEQUENCE [LARGE SCALE GENOMIC DNA]</scope>
    <source>
        <strain evidence="8 9">GABEKP28</strain>
    </source>
</reference>
<keyword evidence="3" id="KW-0472">Membrane</keyword>
<dbReference type="GeneID" id="78232940"/>
<evidence type="ECO:0000256" key="1">
    <source>
        <dbReference type="ARBA" id="ARBA00022475"/>
    </source>
</evidence>
<accession>A0AAJ5UBK7</accession>
<dbReference type="Proteomes" id="UP001211544">
    <property type="component" value="Chromosome"/>
</dbReference>
<dbReference type="EMBL" id="CP104758">
    <property type="protein sequence ID" value="WBG92558.1"/>
    <property type="molecule type" value="Genomic_DNA"/>
</dbReference>